<dbReference type="RefSeq" id="XP_013325244.1">
    <property type="nucleotide sequence ID" value="XM_013469790.1"/>
</dbReference>
<evidence type="ECO:0000256" key="1">
    <source>
        <dbReference type="SAM" id="MobiDB-lite"/>
    </source>
</evidence>
<keyword evidence="3" id="KW-1185">Reference proteome</keyword>
<dbReference type="Proteomes" id="UP000053958">
    <property type="component" value="Unassembled WGS sequence"/>
</dbReference>
<reference evidence="2 3" key="1">
    <citation type="submission" date="2015-04" db="EMBL/GenBank/DDBJ databases">
        <authorList>
            <person name="Heijne W.H."/>
            <person name="Fedorova N.D."/>
            <person name="Nierman W.C."/>
            <person name="Vollebregt A.W."/>
            <person name="Zhao Z."/>
            <person name="Wu L."/>
            <person name="Kumar M."/>
            <person name="Stam H."/>
            <person name="van den Berg M.A."/>
            <person name="Pel H.J."/>
        </authorList>
    </citation>
    <scope>NUCLEOTIDE SEQUENCE [LARGE SCALE GENOMIC DNA]</scope>
    <source>
        <strain evidence="2 3">CBS 393.64</strain>
    </source>
</reference>
<accession>A0A0F4YK43</accession>
<protein>
    <submittedName>
        <fullName evidence="2">Uncharacterized protein</fullName>
    </submittedName>
</protein>
<feature type="non-terminal residue" evidence="2">
    <location>
        <position position="172"/>
    </location>
</feature>
<sequence>MEFIYLTGDVILASALLTDGQTERLFDIRLIIYGSGSVGRRFPIQSAASSARYIFLAELGYVILGTPKPQKIATFVSEALQTTKILIFLTKSHRFFTEFVISEEIIAYVCADIEITPVSQKKWHPRRPTLQNPLHPNLQQTKQSPELIDTPPERPRRRLTRGLSPVKRAQIL</sequence>
<comment type="caution">
    <text evidence="2">The sequence shown here is derived from an EMBL/GenBank/DDBJ whole genome shotgun (WGS) entry which is preliminary data.</text>
</comment>
<dbReference type="GeneID" id="25319690"/>
<name>A0A0F4YK43_RASE3</name>
<feature type="region of interest" description="Disordered" evidence="1">
    <location>
        <begin position="122"/>
        <end position="172"/>
    </location>
</feature>
<feature type="compositionally biased region" description="Polar residues" evidence="1">
    <location>
        <begin position="129"/>
        <end position="144"/>
    </location>
</feature>
<proteinExistence type="predicted"/>
<organism evidence="2 3">
    <name type="scientific">Rasamsonia emersonii (strain ATCC 16479 / CBS 393.64 / IMI 116815)</name>
    <dbReference type="NCBI Taxonomy" id="1408163"/>
    <lineage>
        <taxon>Eukaryota</taxon>
        <taxon>Fungi</taxon>
        <taxon>Dikarya</taxon>
        <taxon>Ascomycota</taxon>
        <taxon>Pezizomycotina</taxon>
        <taxon>Eurotiomycetes</taxon>
        <taxon>Eurotiomycetidae</taxon>
        <taxon>Eurotiales</taxon>
        <taxon>Trichocomaceae</taxon>
        <taxon>Rasamsonia</taxon>
    </lineage>
</organism>
<gene>
    <name evidence="2" type="ORF">T310_7417</name>
</gene>
<dbReference type="AlphaFoldDB" id="A0A0F4YK43"/>
<dbReference type="EMBL" id="LASV01000434">
    <property type="protein sequence ID" value="KKA18632.1"/>
    <property type="molecule type" value="Genomic_DNA"/>
</dbReference>
<evidence type="ECO:0000313" key="3">
    <source>
        <dbReference type="Proteomes" id="UP000053958"/>
    </source>
</evidence>
<evidence type="ECO:0000313" key="2">
    <source>
        <dbReference type="EMBL" id="KKA18632.1"/>
    </source>
</evidence>